<dbReference type="OrthoDB" id="6298778at2759"/>
<proteinExistence type="predicted"/>
<reference evidence="2" key="1">
    <citation type="submission" date="2019-07" db="EMBL/GenBank/DDBJ databases">
        <title>Annotation for the trematode Paragonimus miyazaki's.</title>
        <authorList>
            <person name="Choi Y.-J."/>
        </authorList>
    </citation>
    <scope>NUCLEOTIDE SEQUENCE</scope>
    <source>
        <strain evidence="2">Japan</strain>
    </source>
</reference>
<accession>A0A8S9YF42</accession>
<comment type="caution">
    <text evidence="2">The sequence shown here is derived from an EMBL/GenBank/DDBJ whole genome shotgun (WGS) entry which is preliminary data.</text>
</comment>
<dbReference type="AlphaFoldDB" id="A0A8S9YF42"/>
<dbReference type="SUPFAM" id="SSF49265">
    <property type="entry name" value="Fibronectin type III"/>
    <property type="match status" value="1"/>
</dbReference>
<keyword evidence="3" id="KW-1185">Reference proteome</keyword>
<evidence type="ECO:0000313" key="3">
    <source>
        <dbReference type="Proteomes" id="UP000822476"/>
    </source>
</evidence>
<evidence type="ECO:0000259" key="1">
    <source>
        <dbReference type="PROSITE" id="PS50853"/>
    </source>
</evidence>
<evidence type="ECO:0000313" key="2">
    <source>
        <dbReference type="EMBL" id="KAF7233793.1"/>
    </source>
</evidence>
<organism evidence="2 3">
    <name type="scientific">Paragonimus skrjabini miyazakii</name>
    <dbReference type="NCBI Taxonomy" id="59628"/>
    <lineage>
        <taxon>Eukaryota</taxon>
        <taxon>Metazoa</taxon>
        <taxon>Spiralia</taxon>
        <taxon>Lophotrochozoa</taxon>
        <taxon>Platyhelminthes</taxon>
        <taxon>Trematoda</taxon>
        <taxon>Digenea</taxon>
        <taxon>Plagiorchiida</taxon>
        <taxon>Troglotremata</taxon>
        <taxon>Troglotrematidae</taxon>
        <taxon>Paragonimus</taxon>
    </lineage>
</organism>
<gene>
    <name evidence="2" type="ORF">EG68_12509</name>
</gene>
<feature type="domain" description="Fibronectin type-III" evidence="1">
    <location>
        <begin position="1"/>
        <end position="80"/>
    </location>
</feature>
<dbReference type="Proteomes" id="UP000822476">
    <property type="component" value="Unassembled WGS sequence"/>
</dbReference>
<dbReference type="InterPro" id="IPR003961">
    <property type="entry name" value="FN3_dom"/>
</dbReference>
<sequence length="145" mass="16547">MLEWKDDYSKHATCAVNYIVTYQKMDGKSSKLNFQPHELPAVIGDLAEDTLYNYTIHTDLGWGLVTSLASEPVSLRTPKSAQHWEMSPVIVSNSKHNITISWNGTYHIRQFGARVELSWIDGANAYVRQFDSNSTEHLINRHEPN</sequence>
<name>A0A8S9YF42_9TREM</name>
<protein>
    <recommendedName>
        <fullName evidence="1">Fibronectin type-III domain-containing protein</fullName>
    </recommendedName>
</protein>
<dbReference type="EMBL" id="JTDE01020802">
    <property type="protein sequence ID" value="KAF7233793.1"/>
    <property type="molecule type" value="Genomic_DNA"/>
</dbReference>
<dbReference type="InterPro" id="IPR036116">
    <property type="entry name" value="FN3_sf"/>
</dbReference>
<dbReference type="PROSITE" id="PS50853">
    <property type="entry name" value="FN3"/>
    <property type="match status" value="1"/>
</dbReference>